<reference evidence="2" key="2">
    <citation type="submission" date="2020-10" db="UniProtKB">
        <authorList>
            <consortium name="WormBaseParasite"/>
        </authorList>
    </citation>
    <scope>IDENTIFICATION</scope>
</reference>
<keyword evidence="1" id="KW-1185">Reference proteome</keyword>
<organism evidence="1 2">
    <name type="scientific">Panagrellus redivivus</name>
    <name type="common">Microworm</name>
    <dbReference type="NCBI Taxonomy" id="6233"/>
    <lineage>
        <taxon>Eukaryota</taxon>
        <taxon>Metazoa</taxon>
        <taxon>Ecdysozoa</taxon>
        <taxon>Nematoda</taxon>
        <taxon>Chromadorea</taxon>
        <taxon>Rhabditida</taxon>
        <taxon>Tylenchina</taxon>
        <taxon>Panagrolaimomorpha</taxon>
        <taxon>Panagrolaimoidea</taxon>
        <taxon>Panagrolaimidae</taxon>
        <taxon>Panagrellus</taxon>
    </lineage>
</organism>
<dbReference type="Proteomes" id="UP000492821">
    <property type="component" value="Unassembled WGS sequence"/>
</dbReference>
<protein>
    <submittedName>
        <fullName evidence="2">Ovule protein</fullName>
    </submittedName>
</protein>
<proteinExistence type="predicted"/>
<evidence type="ECO:0000313" key="1">
    <source>
        <dbReference type="Proteomes" id="UP000492821"/>
    </source>
</evidence>
<dbReference type="WBParaSite" id="Pan_g2450.t1">
    <property type="protein sequence ID" value="Pan_g2450.t1"/>
    <property type="gene ID" value="Pan_g2450"/>
</dbReference>
<sequence length="77" mass="8726">MAILAVEWMKVVPIGDPRHPSHQITIFTIKSTKTSHLDRRTSKFTKMIPTIILFPSIHIQNKVSLSSLALPLDPPFH</sequence>
<reference evidence="1" key="1">
    <citation type="journal article" date="2013" name="Genetics">
        <title>The draft genome and transcriptome of Panagrellus redivivus are shaped by the harsh demands of a free-living lifestyle.</title>
        <authorList>
            <person name="Srinivasan J."/>
            <person name="Dillman A.R."/>
            <person name="Macchietto M.G."/>
            <person name="Heikkinen L."/>
            <person name="Lakso M."/>
            <person name="Fracchia K.M."/>
            <person name="Antoshechkin I."/>
            <person name="Mortazavi A."/>
            <person name="Wong G."/>
            <person name="Sternberg P.W."/>
        </authorList>
    </citation>
    <scope>NUCLEOTIDE SEQUENCE [LARGE SCALE GENOMIC DNA]</scope>
    <source>
        <strain evidence="1">MT8872</strain>
    </source>
</reference>
<accession>A0A7E4ZY48</accession>
<name>A0A7E4ZY48_PANRE</name>
<dbReference type="AlphaFoldDB" id="A0A7E4ZY48"/>
<evidence type="ECO:0000313" key="2">
    <source>
        <dbReference type="WBParaSite" id="Pan_g2450.t1"/>
    </source>
</evidence>